<evidence type="ECO:0000313" key="2">
    <source>
        <dbReference type="EMBL" id="PCJ40626.1"/>
    </source>
</evidence>
<gene>
    <name evidence="2" type="ORF">COA71_10295</name>
</gene>
<evidence type="ECO:0000313" key="3">
    <source>
        <dbReference type="Proteomes" id="UP000228987"/>
    </source>
</evidence>
<name>A0A2A5CBA0_9GAMM</name>
<proteinExistence type="inferred from homology"/>
<evidence type="ECO:0008006" key="4">
    <source>
        <dbReference type="Google" id="ProtNLM"/>
    </source>
</evidence>
<dbReference type="InterPro" id="IPR036065">
    <property type="entry name" value="BolA-like_sf"/>
</dbReference>
<comment type="caution">
    <text evidence="2">The sequence shown here is derived from an EMBL/GenBank/DDBJ whole genome shotgun (WGS) entry which is preliminary data.</text>
</comment>
<accession>A0A2A5CBA0</accession>
<dbReference type="Gene3D" id="3.30.300.90">
    <property type="entry name" value="BolA-like"/>
    <property type="match status" value="1"/>
</dbReference>
<dbReference type="Proteomes" id="UP000228987">
    <property type="component" value="Unassembled WGS sequence"/>
</dbReference>
<dbReference type="EMBL" id="NVWI01000008">
    <property type="protein sequence ID" value="PCJ40626.1"/>
    <property type="molecule type" value="Genomic_DNA"/>
</dbReference>
<dbReference type="InterPro" id="IPR002634">
    <property type="entry name" value="BolA"/>
</dbReference>
<dbReference type="AlphaFoldDB" id="A0A2A5CBA0"/>
<comment type="similarity">
    <text evidence="1">Belongs to the BolA/IbaG family.</text>
</comment>
<evidence type="ECO:0000256" key="1">
    <source>
        <dbReference type="RuleBase" id="RU003860"/>
    </source>
</evidence>
<organism evidence="2 3">
    <name type="scientific">SAR86 cluster bacterium</name>
    <dbReference type="NCBI Taxonomy" id="2030880"/>
    <lineage>
        <taxon>Bacteria</taxon>
        <taxon>Pseudomonadati</taxon>
        <taxon>Pseudomonadota</taxon>
        <taxon>Gammaproteobacteria</taxon>
        <taxon>SAR86 cluster</taxon>
    </lineage>
</organism>
<sequence>MAISTEQITTIIAAELSDAEIEVSGADGKYQIKVIADIFADLNSVKRQQTIYRIINEHISSGAIHAVSMSLFTKEEHAQTK</sequence>
<dbReference type="SUPFAM" id="SSF82657">
    <property type="entry name" value="BolA-like"/>
    <property type="match status" value="1"/>
</dbReference>
<dbReference type="PIRSF" id="PIRSF003113">
    <property type="entry name" value="BolA"/>
    <property type="match status" value="1"/>
</dbReference>
<dbReference type="Pfam" id="PF01722">
    <property type="entry name" value="BolA"/>
    <property type="match status" value="1"/>
</dbReference>
<protein>
    <recommendedName>
        <fullName evidence="4">Cell division protein BolA</fullName>
    </recommendedName>
</protein>
<reference evidence="3" key="1">
    <citation type="submission" date="2017-08" db="EMBL/GenBank/DDBJ databases">
        <title>A dynamic microbial community with high functional redundancy inhabits the cold, oxic subseafloor aquifer.</title>
        <authorList>
            <person name="Tully B.J."/>
            <person name="Wheat C.G."/>
            <person name="Glazer B.T."/>
            <person name="Huber J.A."/>
        </authorList>
    </citation>
    <scope>NUCLEOTIDE SEQUENCE [LARGE SCALE GENOMIC DNA]</scope>
</reference>